<protein>
    <submittedName>
        <fullName evidence="2">Cupin 8 domain containing protein</fullName>
    </submittedName>
</protein>
<dbReference type="PROSITE" id="PS51184">
    <property type="entry name" value="JMJC"/>
    <property type="match status" value="1"/>
</dbReference>
<dbReference type="STRING" id="1661398.A0A482W6K1"/>
<evidence type="ECO:0000313" key="2">
    <source>
        <dbReference type="EMBL" id="RZC40706.1"/>
    </source>
</evidence>
<dbReference type="SMART" id="SM00558">
    <property type="entry name" value="JmjC"/>
    <property type="match status" value="1"/>
</dbReference>
<dbReference type="EMBL" id="QDEB01023805">
    <property type="protein sequence ID" value="RZC40706.1"/>
    <property type="molecule type" value="Genomic_DNA"/>
</dbReference>
<sequence length="245" mass="29032">MESFPEKVVTVAMTPNGYADGLATQITSKGRMKYFVMPEEVEMSIENFLNKLDDLSEDFICYIQRQNSNLIEDFPELICDVSDEISWASQAFNKHPDAVNFWMGDYRAITSMHKDFYENIYCVIDGYKDFILIPPTDLPYVTYKTYPVGTYKNVLSTNFHIEEVTDNKIKWIAVDPLNTRHYEKYPQFKNATQYKVRVKSGDCLYLPSLWFHHVRQSHKCIAVNYWYDMEFDLKYCYYKMLKRLS</sequence>
<proteinExistence type="predicted"/>
<accession>A0A482W6K1</accession>
<dbReference type="InterPro" id="IPR003347">
    <property type="entry name" value="JmjC_dom"/>
</dbReference>
<dbReference type="Pfam" id="PF13621">
    <property type="entry name" value="Cupin_8"/>
    <property type="match status" value="1"/>
</dbReference>
<dbReference type="AlphaFoldDB" id="A0A482W6K1"/>
<dbReference type="Gene3D" id="2.60.120.10">
    <property type="entry name" value="Jelly Rolls"/>
    <property type="match status" value="1"/>
</dbReference>
<evidence type="ECO:0000313" key="3">
    <source>
        <dbReference type="Proteomes" id="UP000292052"/>
    </source>
</evidence>
<dbReference type="InterPro" id="IPR041667">
    <property type="entry name" value="Cupin_8"/>
</dbReference>
<reference evidence="2 3" key="1">
    <citation type="submission" date="2017-03" db="EMBL/GenBank/DDBJ databases">
        <title>Genome of the blue death feigning beetle - Asbolus verrucosus.</title>
        <authorList>
            <person name="Rider S.D."/>
        </authorList>
    </citation>
    <scope>NUCLEOTIDE SEQUENCE [LARGE SCALE GENOMIC DNA]</scope>
    <source>
        <strain evidence="2">Butters</strain>
        <tissue evidence="2">Head and leg muscle</tissue>
    </source>
</reference>
<dbReference type="PANTHER" id="PTHR12461">
    <property type="entry name" value="HYPOXIA-INDUCIBLE FACTOR 1 ALPHA INHIBITOR-RELATED"/>
    <property type="match status" value="1"/>
</dbReference>
<feature type="domain" description="JmjC" evidence="1">
    <location>
        <begin position="63"/>
        <end position="242"/>
    </location>
</feature>
<dbReference type="SUPFAM" id="SSF51197">
    <property type="entry name" value="Clavaminate synthase-like"/>
    <property type="match status" value="1"/>
</dbReference>
<organism evidence="2 3">
    <name type="scientific">Asbolus verrucosus</name>
    <name type="common">Desert ironclad beetle</name>
    <dbReference type="NCBI Taxonomy" id="1661398"/>
    <lineage>
        <taxon>Eukaryota</taxon>
        <taxon>Metazoa</taxon>
        <taxon>Ecdysozoa</taxon>
        <taxon>Arthropoda</taxon>
        <taxon>Hexapoda</taxon>
        <taxon>Insecta</taxon>
        <taxon>Pterygota</taxon>
        <taxon>Neoptera</taxon>
        <taxon>Endopterygota</taxon>
        <taxon>Coleoptera</taxon>
        <taxon>Polyphaga</taxon>
        <taxon>Cucujiformia</taxon>
        <taxon>Tenebrionidae</taxon>
        <taxon>Pimeliinae</taxon>
        <taxon>Asbolus</taxon>
    </lineage>
</organism>
<keyword evidence="3" id="KW-1185">Reference proteome</keyword>
<dbReference type="Proteomes" id="UP000292052">
    <property type="component" value="Unassembled WGS sequence"/>
</dbReference>
<gene>
    <name evidence="2" type="ORF">BDFB_004270</name>
</gene>
<dbReference type="OrthoDB" id="415358at2759"/>
<dbReference type="InterPro" id="IPR014710">
    <property type="entry name" value="RmlC-like_jellyroll"/>
</dbReference>
<dbReference type="PANTHER" id="PTHR12461:SF99">
    <property type="entry name" value="BIFUNCTIONAL PEPTIDASE AND (3S)-LYSYL HYDROXYLASE JMJD7"/>
    <property type="match status" value="1"/>
</dbReference>
<evidence type="ECO:0000259" key="1">
    <source>
        <dbReference type="PROSITE" id="PS51184"/>
    </source>
</evidence>
<name>A0A482W6K1_ASBVE</name>
<comment type="caution">
    <text evidence="2">The sequence shown here is derived from an EMBL/GenBank/DDBJ whole genome shotgun (WGS) entry which is preliminary data.</text>
</comment>